<name>A0ABN1QK13_9ACTN</name>
<evidence type="ECO:0000313" key="8">
    <source>
        <dbReference type="Proteomes" id="UP001501578"/>
    </source>
</evidence>
<feature type="transmembrane region" description="Helical" evidence="5">
    <location>
        <begin position="335"/>
        <end position="355"/>
    </location>
</feature>
<evidence type="ECO:0000256" key="3">
    <source>
        <dbReference type="ARBA" id="ARBA00022989"/>
    </source>
</evidence>
<feature type="transmembrane region" description="Helical" evidence="5">
    <location>
        <begin position="270"/>
        <end position="294"/>
    </location>
</feature>
<dbReference type="PROSITE" id="PS50850">
    <property type="entry name" value="MFS"/>
    <property type="match status" value="1"/>
</dbReference>
<evidence type="ECO:0000256" key="1">
    <source>
        <dbReference type="ARBA" id="ARBA00004651"/>
    </source>
</evidence>
<feature type="transmembrane region" description="Helical" evidence="5">
    <location>
        <begin position="206"/>
        <end position="225"/>
    </location>
</feature>
<dbReference type="InterPro" id="IPR011701">
    <property type="entry name" value="MFS"/>
</dbReference>
<dbReference type="PANTHER" id="PTHR42718:SF39">
    <property type="entry name" value="ACTINORHODIN TRANSPORTER-RELATED"/>
    <property type="match status" value="1"/>
</dbReference>
<feature type="transmembrane region" description="Helical" evidence="5">
    <location>
        <begin position="437"/>
        <end position="458"/>
    </location>
</feature>
<dbReference type="Proteomes" id="UP001501578">
    <property type="component" value="Unassembled WGS sequence"/>
</dbReference>
<dbReference type="InterPro" id="IPR001958">
    <property type="entry name" value="Tet-R_TetA/multi-R_MdtG-like"/>
</dbReference>
<comment type="subcellular location">
    <subcellularLocation>
        <location evidence="1">Cell membrane</location>
        <topology evidence="1">Multi-pass membrane protein</topology>
    </subcellularLocation>
</comment>
<dbReference type="SUPFAM" id="SSF103473">
    <property type="entry name" value="MFS general substrate transporter"/>
    <property type="match status" value="1"/>
</dbReference>
<dbReference type="InterPro" id="IPR036259">
    <property type="entry name" value="MFS_trans_sf"/>
</dbReference>
<feature type="transmembrane region" description="Helical" evidence="5">
    <location>
        <begin position="103"/>
        <end position="124"/>
    </location>
</feature>
<feature type="transmembrane region" description="Helical" evidence="5">
    <location>
        <begin position="77"/>
        <end position="97"/>
    </location>
</feature>
<evidence type="ECO:0000313" key="7">
    <source>
        <dbReference type="EMBL" id="GAA0943796.1"/>
    </source>
</evidence>
<feature type="transmembrane region" description="Helical" evidence="5">
    <location>
        <begin position="300"/>
        <end position="323"/>
    </location>
</feature>
<evidence type="ECO:0000256" key="5">
    <source>
        <dbReference type="SAM" id="Phobius"/>
    </source>
</evidence>
<evidence type="ECO:0000256" key="4">
    <source>
        <dbReference type="ARBA" id="ARBA00023136"/>
    </source>
</evidence>
<dbReference type="InterPro" id="IPR020846">
    <property type="entry name" value="MFS_dom"/>
</dbReference>
<proteinExistence type="predicted"/>
<dbReference type="EMBL" id="BAAAHQ010000035">
    <property type="protein sequence ID" value="GAA0943796.1"/>
    <property type="molecule type" value="Genomic_DNA"/>
</dbReference>
<evidence type="ECO:0000259" key="6">
    <source>
        <dbReference type="PROSITE" id="PS50850"/>
    </source>
</evidence>
<dbReference type="PANTHER" id="PTHR42718">
    <property type="entry name" value="MAJOR FACILITATOR SUPERFAMILY MULTIDRUG TRANSPORTER MFSC"/>
    <property type="match status" value="1"/>
</dbReference>
<keyword evidence="2 5" id="KW-0812">Transmembrane</keyword>
<sequence>MRHMADSRAQRALAVCLVAAFMAGLDVSIVNVALPSIQRGLGATTDSLQWIISGYALSFGLVLVPGGRLGDARSRRAVFMLGVALFTVASAVCGLAPGVGVLIGARVAQGFAAGLLNPQVSGLIQQLFQGPSRGRAFGWFGATMGVSTAAGPVIGGALVTAFGPEHGWRWVFLVNLPIGLVLLPVARRVLPPPERERKRQESMDPVGVLLLGLGALLLLLPFIQVQQWPGPQKWLLVPVALGLLAAFVWWERRYPREPLVSLALFEKRSYSLGSTLGLLYFAGFTGIFFIYTIYLQIGHGYSALTAGLSIMPFALGSAASAVVGGRLVTTIGRRLTAAGLVVVLAGLLLTILALWLVPGEYVGLATALPLLVAGIGSGLVIAPNQALTLSEVPPAKGGSAAGMLQTGQRLGSAMGVATAGSAFFGTLRLGWSAAITFGFAVVVAFIAAALAAALYDVWRGPTG</sequence>
<dbReference type="Gene3D" id="1.20.1720.10">
    <property type="entry name" value="Multidrug resistance protein D"/>
    <property type="match status" value="1"/>
</dbReference>
<accession>A0ABN1QK13</accession>
<dbReference type="PRINTS" id="PR01035">
    <property type="entry name" value="TCRTETA"/>
</dbReference>
<reference evidence="7 8" key="1">
    <citation type="journal article" date="2019" name="Int. J. Syst. Evol. Microbiol.">
        <title>The Global Catalogue of Microorganisms (GCM) 10K type strain sequencing project: providing services to taxonomists for standard genome sequencing and annotation.</title>
        <authorList>
            <consortium name="The Broad Institute Genomics Platform"/>
            <consortium name="The Broad Institute Genome Sequencing Center for Infectious Disease"/>
            <person name="Wu L."/>
            <person name="Ma J."/>
        </authorList>
    </citation>
    <scope>NUCLEOTIDE SEQUENCE [LARGE SCALE GENOMIC DNA]</scope>
    <source>
        <strain evidence="7 8">JCM 11136</strain>
    </source>
</reference>
<organism evidence="7 8">
    <name type="scientific">Nonomuraea longicatena</name>
    <dbReference type="NCBI Taxonomy" id="83682"/>
    <lineage>
        <taxon>Bacteria</taxon>
        <taxon>Bacillati</taxon>
        <taxon>Actinomycetota</taxon>
        <taxon>Actinomycetes</taxon>
        <taxon>Streptosporangiales</taxon>
        <taxon>Streptosporangiaceae</taxon>
        <taxon>Nonomuraea</taxon>
    </lineage>
</organism>
<protein>
    <submittedName>
        <fullName evidence="7">MFS transporter</fullName>
    </submittedName>
</protein>
<dbReference type="CDD" id="cd17321">
    <property type="entry name" value="MFS_MMR_MDR_like"/>
    <property type="match status" value="1"/>
</dbReference>
<feature type="transmembrane region" description="Helical" evidence="5">
    <location>
        <begin position="231"/>
        <end position="250"/>
    </location>
</feature>
<dbReference type="Gene3D" id="1.20.1250.20">
    <property type="entry name" value="MFS general substrate transporter like domains"/>
    <property type="match status" value="1"/>
</dbReference>
<keyword evidence="4 5" id="KW-0472">Membrane</keyword>
<feature type="transmembrane region" description="Helical" evidence="5">
    <location>
        <begin position="168"/>
        <end position="186"/>
    </location>
</feature>
<feature type="transmembrane region" description="Helical" evidence="5">
    <location>
        <begin position="136"/>
        <end position="162"/>
    </location>
</feature>
<gene>
    <name evidence="7" type="ORF">GCM10009560_57440</name>
</gene>
<feature type="domain" description="Major facilitator superfamily (MFS) profile" evidence="6">
    <location>
        <begin position="12"/>
        <end position="459"/>
    </location>
</feature>
<keyword evidence="3 5" id="KW-1133">Transmembrane helix</keyword>
<evidence type="ECO:0000256" key="2">
    <source>
        <dbReference type="ARBA" id="ARBA00022692"/>
    </source>
</evidence>
<comment type="caution">
    <text evidence="7">The sequence shown here is derived from an EMBL/GenBank/DDBJ whole genome shotgun (WGS) entry which is preliminary data.</text>
</comment>
<feature type="transmembrane region" description="Helical" evidence="5">
    <location>
        <begin position="361"/>
        <end position="382"/>
    </location>
</feature>
<feature type="transmembrane region" description="Helical" evidence="5">
    <location>
        <begin position="47"/>
        <end position="65"/>
    </location>
</feature>
<dbReference type="Pfam" id="PF07690">
    <property type="entry name" value="MFS_1"/>
    <property type="match status" value="1"/>
</dbReference>
<feature type="transmembrane region" description="Helical" evidence="5">
    <location>
        <begin position="12"/>
        <end position="35"/>
    </location>
</feature>
<keyword evidence="8" id="KW-1185">Reference proteome</keyword>